<dbReference type="Gene3D" id="1.20.1220.20">
    <property type="entry name" value="Uncharcterised protein PF01724"/>
    <property type="match status" value="1"/>
</dbReference>
<reference evidence="2 3" key="2">
    <citation type="journal article" date="2018" name="Int. J. Syst. Evol. Microbiol.">
        <title>Whole-genome-based revisit of Photorhabdus phylogeny: proposal for the elevation of most Photorhabdus subspecies to the species level and description of one novel species Photorhabdus bodei sp. nov., and one novel subspecies Photorhabdus laumondii subsp. clarkei subsp. nov.</title>
        <authorList>
            <person name="Machado R.A.R."/>
            <person name="Wuthrich D."/>
            <person name="Kuhnert P."/>
            <person name="Arce C.C.M."/>
            <person name="Thonen L."/>
            <person name="Ruiz C."/>
            <person name="Zhang X."/>
            <person name="Robert C.A.M."/>
            <person name="Karimi J."/>
            <person name="Kamali S."/>
            <person name="Ma J."/>
            <person name="Bruggmann R."/>
            <person name="Erb M."/>
        </authorList>
    </citation>
    <scope>NUCLEOTIDE SEQUENCE [LARGE SCALE GENOMIC DNA]</scope>
    <source>
        <strain evidence="2 3">LJ24-63</strain>
    </source>
</reference>
<dbReference type="Proteomes" id="UP000466619">
    <property type="component" value="Unassembled WGS sequence"/>
</dbReference>
<sequence length="146" mass="16626">MNHTRYETDVVAWANEQAALLRAGKLSEIDIANIAEDIEDVGKSEQRELASRMAVLIAHLLKWKYQPSDRGTSWERTIKAQRKEILYDLKESPSLKTKLDDSNWVDVVWSKAVASAMNETGLDVFPDVSIWGMSQILSPEFYPENN</sequence>
<protein>
    <submittedName>
        <fullName evidence="1">DUF29 family protein</fullName>
    </submittedName>
</protein>
<evidence type="ECO:0000313" key="4">
    <source>
        <dbReference type="Proteomes" id="UP000466619"/>
    </source>
</evidence>
<dbReference type="EMBL" id="WSFC01000003">
    <property type="protein sequence ID" value="NDL02109.1"/>
    <property type="molecule type" value="Genomic_DNA"/>
</dbReference>
<dbReference type="GeneID" id="88804370"/>
<proteinExistence type="predicted"/>
<reference evidence="1 4" key="3">
    <citation type="submission" date="2019-12" db="EMBL/GenBank/DDBJ databases">
        <title>Engineering Photorhabdus to improve their lethality against agricultural pests.</title>
        <authorList>
            <person name="Machado R.A.R."/>
        </authorList>
    </citation>
    <scope>NUCLEOTIDE SEQUENCE [LARGE SCALE GENOMIC DNA]</scope>
    <source>
        <strain evidence="1 4">M-CN4</strain>
    </source>
</reference>
<dbReference type="RefSeq" id="WP_112893786.1">
    <property type="nucleotide sequence ID" value="NZ_CAWNYH010000001.1"/>
</dbReference>
<evidence type="ECO:0000313" key="2">
    <source>
        <dbReference type="EMBL" id="RAX14387.1"/>
    </source>
</evidence>
<name>A0A329XC19_9GAMM</name>
<accession>A0A329XC19</accession>
<dbReference type="Proteomes" id="UP000250919">
    <property type="component" value="Unassembled WGS sequence"/>
</dbReference>
<dbReference type="Pfam" id="PF01724">
    <property type="entry name" value="DUF29"/>
    <property type="match status" value="1"/>
</dbReference>
<dbReference type="PANTHER" id="PTHR34235:SF4">
    <property type="entry name" value="SLR0291 PROTEIN"/>
    <property type="match status" value="1"/>
</dbReference>
<dbReference type="EMBL" id="NSCM01000001">
    <property type="protein sequence ID" value="RAX14387.1"/>
    <property type="molecule type" value="Genomic_DNA"/>
</dbReference>
<comment type="caution">
    <text evidence="2">The sequence shown here is derived from an EMBL/GenBank/DDBJ whole genome shotgun (WGS) entry which is preliminary data.</text>
</comment>
<organism evidence="2 3">
    <name type="scientific">Photorhabdus bodei</name>
    <dbReference type="NCBI Taxonomy" id="2029681"/>
    <lineage>
        <taxon>Bacteria</taxon>
        <taxon>Pseudomonadati</taxon>
        <taxon>Pseudomonadota</taxon>
        <taxon>Gammaproteobacteria</taxon>
        <taxon>Enterobacterales</taxon>
        <taxon>Morganellaceae</taxon>
        <taxon>Photorhabdus</taxon>
    </lineage>
</organism>
<dbReference type="InterPro" id="IPR002636">
    <property type="entry name" value="DUF29"/>
</dbReference>
<dbReference type="AlphaFoldDB" id="A0A329XC19"/>
<evidence type="ECO:0000313" key="1">
    <source>
        <dbReference type="EMBL" id="NDL02109.1"/>
    </source>
</evidence>
<evidence type="ECO:0000313" key="3">
    <source>
        <dbReference type="Proteomes" id="UP000250919"/>
    </source>
</evidence>
<reference evidence="2" key="1">
    <citation type="submission" date="2017-08" db="EMBL/GenBank/DDBJ databases">
        <authorList>
            <person name="de Groot N.N."/>
        </authorList>
    </citation>
    <scope>NUCLEOTIDE SEQUENCE</scope>
    <source>
        <strain evidence="2">LJ24-63</strain>
    </source>
</reference>
<dbReference type="PANTHER" id="PTHR34235">
    <property type="entry name" value="SLR1203 PROTEIN-RELATED"/>
    <property type="match status" value="1"/>
</dbReference>
<gene>
    <name evidence="2" type="ORF">CKY02_00330</name>
    <name evidence="1" type="ORF">GPY48_02165</name>
</gene>
<keyword evidence="4" id="KW-1185">Reference proteome</keyword>